<sequence>MSGILFRDAEVAGLGRTDVRVIGAVIAETGRDLARGRGEQVVDCGGAALIPGLWDHHLHLHALWAWRRSALCGPPAVSGPSGLAAALRGAPPDESGWVRGVGYVERVAGDLDAAALDALRADVPVRVQHRSGALWTLNTAAVLRAGLASGDHPGIERDARGHPTGRLWRADAWLRDRIPAGRPADLSAIGRELARFGITGVTDATPGLAPEAVASIEAGELPQRVHLLGSPLEPRQSRNPRVTAGPYKIVLADSGLPGLDALAERVRAAHECGRAVAVHCVTREALLLLLAAFAEAGVRDGDRIEHAALVPPEVIDRLAELRLRVVTQPGFIADRGDDYLSDVPAADRGDLYRCRRLLDAGVRVALSSDAPYGPLDPWLVMDAAVRRRARSGAVVGAGESIPASTALGAYLAAADDPGGPPRRVRPGAAADLVLLRTPLGEALRSPGAGAVRCTVIAGRIAFT</sequence>
<dbReference type="InterPro" id="IPR013108">
    <property type="entry name" value="Amidohydro_3"/>
</dbReference>
<gene>
    <name evidence="2" type="ORF">SM611_23280</name>
</gene>
<name>A0ABV4QFA7_9ACTN</name>
<reference evidence="2 3" key="1">
    <citation type="submission" date="2023-11" db="EMBL/GenBank/DDBJ databases">
        <title>Actinomadura monticuli sp. nov., isolated from volcanic ash.</title>
        <authorList>
            <person name="Lee S.D."/>
            <person name="Yang H."/>
            <person name="Kim I.S."/>
        </authorList>
    </citation>
    <scope>NUCLEOTIDE SEQUENCE [LARGE SCALE GENOMIC DNA]</scope>
    <source>
        <strain evidence="2 3">DLS-62</strain>
    </source>
</reference>
<protein>
    <submittedName>
        <fullName evidence="2">Amidohydrolase family protein</fullName>
    </submittedName>
</protein>
<dbReference type="InterPro" id="IPR032466">
    <property type="entry name" value="Metal_Hydrolase"/>
</dbReference>
<dbReference type="PANTHER" id="PTHR22642">
    <property type="entry name" value="IMIDAZOLONEPROPIONASE"/>
    <property type="match status" value="1"/>
</dbReference>
<dbReference type="EMBL" id="JAXCEI010000010">
    <property type="protein sequence ID" value="MFA1541863.1"/>
    <property type="molecule type" value="Genomic_DNA"/>
</dbReference>
<evidence type="ECO:0000259" key="1">
    <source>
        <dbReference type="Pfam" id="PF07969"/>
    </source>
</evidence>
<organism evidence="2 3">
    <name type="scientific">Actinomadura monticuli</name>
    <dbReference type="NCBI Taxonomy" id="3097367"/>
    <lineage>
        <taxon>Bacteria</taxon>
        <taxon>Bacillati</taxon>
        <taxon>Actinomycetota</taxon>
        <taxon>Actinomycetes</taxon>
        <taxon>Streptosporangiales</taxon>
        <taxon>Thermomonosporaceae</taxon>
        <taxon>Actinomadura</taxon>
    </lineage>
</organism>
<dbReference type="SUPFAM" id="SSF51338">
    <property type="entry name" value="Composite domain of metallo-dependent hydrolases"/>
    <property type="match status" value="1"/>
</dbReference>
<dbReference type="PANTHER" id="PTHR22642:SF2">
    <property type="entry name" value="PROTEIN LONG AFTER FAR-RED 3"/>
    <property type="match status" value="1"/>
</dbReference>
<feature type="domain" description="Amidohydrolase 3" evidence="1">
    <location>
        <begin position="40"/>
        <end position="461"/>
    </location>
</feature>
<evidence type="ECO:0000313" key="3">
    <source>
        <dbReference type="Proteomes" id="UP001569963"/>
    </source>
</evidence>
<dbReference type="Gene3D" id="3.10.310.70">
    <property type="match status" value="1"/>
</dbReference>
<dbReference type="Gene3D" id="2.30.40.10">
    <property type="entry name" value="Urease, subunit C, domain 1"/>
    <property type="match status" value="1"/>
</dbReference>
<dbReference type="Proteomes" id="UP001569963">
    <property type="component" value="Unassembled WGS sequence"/>
</dbReference>
<accession>A0ABV4QFA7</accession>
<dbReference type="RefSeq" id="WP_371952019.1">
    <property type="nucleotide sequence ID" value="NZ_JAXCEI010000010.1"/>
</dbReference>
<dbReference type="InterPro" id="IPR011059">
    <property type="entry name" value="Metal-dep_hydrolase_composite"/>
</dbReference>
<keyword evidence="3" id="KW-1185">Reference proteome</keyword>
<dbReference type="Gene3D" id="3.20.20.140">
    <property type="entry name" value="Metal-dependent hydrolases"/>
    <property type="match status" value="2"/>
</dbReference>
<proteinExistence type="predicted"/>
<dbReference type="SUPFAM" id="SSF51556">
    <property type="entry name" value="Metallo-dependent hydrolases"/>
    <property type="match status" value="1"/>
</dbReference>
<comment type="caution">
    <text evidence="2">The sequence shown here is derived from an EMBL/GenBank/DDBJ whole genome shotgun (WGS) entry which is preliminary data.</text>
</comment>
<dbReference type="Pfam" id="PF07969">
    <property type="entry name" value="Amidohydro_3"/>
    <property type="match status" value="1"/>
</dbReference>
<evidence type="ECO:0000313" key="2">
    <source>
        <dbReference type="EMBL" id="MFA1541863.1"/>
    </source>
</evidence>